<reference evidence="3" key="1">
    <citation type="submission" date="2016-10" db="EMBL/GenBank/DDBJ databases">
        <authorList>
            <person name="Varghese N."/>
            <person name="Submissions S."/>
        </authorList>
    </citation>
    <scope>NUCLEOTIDE SEQUENCE [LARGE SCALE GENOMIC DNA]</scope>
    <source>
        <strain evidence="3">CGMCC 1.10223</strain>
    </source>
</reference>
<sequence>MNGMSQLTQHLALGNLHDKILHALMRLGKDFGLISAGEFDKINFPLSHQEIAHLVGASRESVTIALQELAKEGFISTGFRTVCIHKGKLLERPAT</sequence>
<evidence type="ECO:0000259" key="1">
    <source>
        <dbReference type="PROSITE" id="PS51063"/>
    </source>
</evidence>
<accession>A0A1I2AEU2</accession>
<dbReference type="Proteomes" id="UP000183410">
    <property type="component" value="Unassembled WGS sequence"/>
</dbReference>
<feature type="domain" description="HTH crp-type" evidence="1">
    <location>
        <begin position="14"/>
        <end position="88"/>
    </location>
</feature>
<dbReference type="PROSITE" id="PS51063">
    <property type="entry name" value="HTH_CRP_2"/>
    <property type="match status" value="1"/>
</dbReference>
<dbReference type="OrthoDB" id="9812325at2"/>
<keyword evidence="3" id="KW-1185">Reference proteome</keyword>
<organism evidence="2 3">
    <name type="scientific">Paenibacillus algorifonticola</name>
    <dbReference type="NCBI Taxonomy" id="684063"/>
    <lineage>
        <taxon>Bacteria</taxon>
        <taxon>Bacillati</taxon>
        <taxon>Bacillota</taxon>
        <taxon>Bacilli</taxon>
        <taxon>Bacillales</taxon>
        <taxon>Paenibacillaceae</taxon>
        <taxon>Paenibacillus</taxon>
    </lineage>
</organism>
<dbReference type="Gene3D" id="1.10.10.10">
    <property type="entry name" value="Winged helix-like DNA-binding domain superfamily/Winged helix DNA-binding domain"/>
    <property type="match status" value="1"/>
</dbReference>
<dbReference type="GO" id="GO:0006355">
    <property type="term" value="P:regulation of DNA-templated transcription"/>
    <property type="evidence" value="ECO:0007669"/>
    <property type="project" value="InterPro"/>
</dbReference>
<dbReference type="InterPro" id="IPR036390">
    <property type="entry name" value="WH_DNA-bd_sf"/>
</dbReference>
<dbReference type="SMART" id="SM00419">
    <property type="entry name" value="HTH_CRP"/>
    <property type="match status" value="1"/>
</dbReference>
<dbReference type="EMBL" id="FONN01000002">
    <property type="protein sequence ID" value="SFE41350.1"/>
    <property type="molecule type" value="Genomic_DNA"/>
</dbReference>
<dbReference type="GO" id="GO:0003677">
    <property type="term" value="F:DNA binding"/>
    <property type="evidence" value="ECO:0007669"/>
    <property type="project" value="InterPro"/>
</dbReference>
<gene>
    <name evidence="2" type="ORF">SAMN04487969_102402</name>
</gene>
<name>A0A1I2AEU2_9BACL</name>
<evidence type="ECO:0000313" key="3">
    <source>
        <dbReference type="Proteomes" id="UP000183410"/>
    </source>
</evidence>
<dbReference type="Pfam" id="PF13545">
    <property type="entry name" value="HTH_Crp_2"/>
    <property type="match status" value="1"/>
</dbReference>
<proteinExistence type="predicted"/>
<dbReference type="SUPFAM" id="SSF46785">
    <property type="entry name" value="Winged helix' DNA-binding domain"/>
    <property type="match status" value="1"/>
</dbReference>
<evidence type="ECO:0000313" key="2">
    <source>
        <dbReference type="EMBL" id="SFE41350.1"/>
    </source>
</evidence>
<protein>
    <submittedName>
        <fullName evidence="2">Crp-like helix-turn-helix domain-containing protein</fullName>
    </submittedName>
</protein>
<dbReference type="InterPro" id="IPR036388">
    <property type="entry name" value="WH-like_DNA-bd_sf"/>
</dbReference>
<dbReference type="AlphaFoldDB" id="A0A1I2AEU2"/>
<dbReference type="InterPro" id="IPR012318">
    <property type="entry name" value="HTH_CRP"/>
</dbReference>